<comment type="caution">
    <text evidence="2">The sequence shown here is derived from an EMBL/GenBank/DDBJ whole genome shotgun (WGS) entry which is preliminary data.</text>
</comment>
<keyword evidence="3" id="KW-1185">Reference proteome</keyword>
<dbReference type="Proteomes" id="UP000023152">
    <property type="component" value="Unassembled WGS sequence"/>
</dbReference>
<protein>
    <submittedName>
        <fullName evidence="2">Uncharacterized protein</fullName>
    </submittedName>
</protein>
<reference evidence="2 3" key="1">
    <citation type="journal article" date="2013" name="Curr. Biol.">
        <title>The Genome of the Foraminiferan Reticulomyxa filosa.</title>
        <authorList>
            <person name="Glockner G."/>
            <person name="Hulsmann N."/>
            <person name="Schleicher M."/>
            <person name="Noegel A.A."/>
            <person name="Eichinger L."/>
            <person name="Gallinger C."/>
            <person name="Pawlowski J."/>
            <person name="Sierra R."/>
            <person name="Euteneuer U."/>
            <person name="Pillet L."/>
            <person name="Moustafa A."/>
            <person name="Platzer M."/>
            <person name="Groth M."/>
            <person name="Szafranski K."/>
            <person name="Schliwa M."/>
        </authorList>
    </citation>
    <scope>NUCLEOTIDE SEQUENCE [LARGE SCALE GENOMIC DNA]</scope>
</reference>
<evidence type="ECO:0000313" key="3">
    <source>
        <dbReference type="Proteomes" id="UP000023152"/>
    </source>
</evidence>
<feature type="region of interest" description="Disordered" evidence="1">
    <location>
        <begin position="24"/>
        <end position="54"/>
    </location>
</feature>
<feature type="compositionally biased region" description="Basic and acidic residues" evidence="1">
    <location>
        <begin position="24"/>
        <end position="45"/>
    </location>
</feature>
<organism evidence="2 3">
    <name type="scientific">Reticulomyxa filosa</name>
    <dbReference type="NCBI Taxonomy" id="46433"/>
    <lineage>
        <taxon>Eukaryota</taxon>
        <taxon>Sar</taxon>
        <taxon>Rhizaria</taxon>
        <taxon>Retaria</taxon>
        <taxon>Foraminifera</taxon>
        <taxon>Monothalamids</taxon>
        <taxon>Reticulomyxidae</taxon>
        <taxon>Reticulomyxa</taxon>
    </lineage>
</organism>
<proteinExistence type="predicted"/>
<gene>
    <name evidence="2" type="ORF">RFI_11190</name>
</gene>
<accession>X6NI14</accession>
<dbReference type="EMBL" id="ASPP01008183">
    <property type="protein sequence ID" value="ETO25945.1"/>
    <property type="molecule type" value="Genomic_DNA"/>
</dbReference>
<evidence type="ECO:0000256" key="1">
    <source>
        <dbReference type="SAM" id="MobiDB-lite"/>
    </source>
</evidence>
<dbReference type="AlphaFoldDB" id="X6NI14"/>
<evidence type="ECO:0000313" key="2">
    <source>
        <dbReference type="EMBL" id="ETO25945.1"/>
    </source>
</evidence>
<sequence length="114" mass="12698">MGVNKLDLSAEADIPLDHVLVENEAERAQSDKDASHADSDAHEQELSQDETLQRLPDLKVVSNDSSIHSTAVGNVASSLLSSTQADSITNKDNNANQCLINFIYYYYYYYLKNK</sequence>
<name>X6NI14_RETFI</name>